<keyword evidence="2" id="KW-0472">Membrane</keyword>
<sequence length="377" mass="40466">MNAPFPFGFPLPTAFYLTLYVLTLVIHVLFVSYALAGTGYLAAVHFLPGHPSAPRHKGPAAQTLRDWMPLGLSGAITAGVAPLLFIQILYQRSFYTANLLLFHRWMAILPVLIAGFYLLYLLKSRRAAEGPAWRGGALALAAWLCFAFTGYSWTENHLLSLQPGAWPAFFGAGSYFFWTAALLPRLSLWAAGTIPVMALLVCWQLWLGGVGSPAEVRRLAALALLGLLLSALAAAGYGTLLPPGAREFASGGAGAPYLGLALIGWMFQAGIWLTFWSKPDLRPGLLAAASAGALLSVLGMTVLREGVRLASLPVERLYALHEQAARVGGLGVFLFFFVLNAALVGWCVVLARKGGAPEGAKPSPGKEEDFREALERR</sequence>
<reference evidence="3" key="1">
    <citation type="submission" date="2020-07" db="EMBL/GenBank/DDBJ databases">
        <title>Huge and variable diversity of episymbiotic CPR bacteria and DPANN archaea in groundwater ecosystems.</title>
        <authorList>
            <person name="He C.Y."/>
            <person name="Keren R."/>
            <person name="Whittaker M."/>
            <person name="Farag I.F."/>
            <person name="Doudna J."/>
            <person name="Cate J.H.D."/>
            <person name="Banfield J.F."/>
        </authorList>
    </citation>
    <scope>NUCLEOTIDE SEQUENCE</scope>
    <source>
        <strain evidence="3">NC_groundwater_763_Ag_S-0.2um_68_21</strain>
    </source>
</reference>
<feature type="transmembrane region" description="Helical" evidence="2">
    <location>
        <begin position="20"/>
        <end position="47"/>
    </location>
</feature>
<feature type="transmembrane region" description="Helical" evidence="2">
    <location>
        <begin position="253"/>
        <end position="273"/>
    </location>
</feature>
<protein>
    <submittedName>
        <fullName evidence="3">Uncharacterized protein</fullName>
    </submittedName>
</protein>
<evidence type="ECO:0000256" key="2">
    <source>
        <dbReference type="SAM" id="Phobius"/>
    </source>
</evidence>
<evidence type="ECO:0000256" key="1">
    <source>
        <dbReference type="SAM" id="MobiDB-lite"/>
    </source>
</evidence>
<name>A0A932HYV8_UNCTE</name>
<feature type="transmembrane region" description="Helical" evidence="2">
    <location>
        <begin position="188"/>
        <end position="207"/>
    </location>
</feature>
<evidence type="ECO:0000313" key="4">
    <source>
        <dbReference type="Proteomes" id="UP000782312"/>
    </source>
</evidence>
<feature type="transmembrane region" description="Helical" evidence="2">
    <location>
        <begin position="132"/>
        <end position="153"/>
    </location>
</feature>
<feature type="transmembrane region" description="Helical" evidence="2">
    <location>
        <begin position="285"/>
        <end position="303"/>
    </location>
</feature>
<keyword evidence="2" id="KW-1133">Transmembrane helix</keyword>
<proteinExistence type="predicted"/>
<feature type="transmembrane region" description="Helical" evidence="2">
    <location>
        <begin position="165"/>
        <end position="183"/>
    </location>
</feature>
<feature type="transmembrane region" description="Helical" evidence="2">
    <location>
        <begin position="219"/>
        <end position="241"/>
    </location>
</feature>
<dbReference type="AlphaFoldDB" id="A0A932HYV8"/>
<feature type="transmembrane region" description="Helical" evidence="2">
    <location>
        <begin position="324"/>
        <end position="351"/>
    </location>
</feature>
<feature type="compositionally biased region" description="Basic and acidic residues" evidence="1">
    <location>
        <begin position="364"/>
        <end position="377"/>
    </location>
</feature>
<feature type="transmembrane region" description="Helical" evidence="2">
    <location>
        <begin position="102"/>
        <end position="120"/>
    </location>
</feature>
<dbReference type="Proteomes" id="UP000782312">
    <property type="component" value="Unassembled WGS sequence"/>
</dbReference>
<dbReference type="EMBL" id="JACPUR010000024">
    <property type="protein sequence ID" value="MBI3128146.1"/>
    <property type="molecule type" value="Genomic_DNA"/>
</dbReference>
<accession>A0A932HYV8</accession>
<evidence type="ECO:0000313" key="3">
    <source>
        <dbReference type="EMBL" id="MBI3128146.1"/>
    </source>
</evidence>
<comment type="caution">
    <text evidence="3">The sequence shown here is derived from an EMBL/GenBank/DDBJ whole genome shotgun (WGS) entry which is preliminary data.</text>
</comment>
<keyword evidence="2" id="KW-0812">Transmembrane</keyword>
<feature type="transmembrane region" description="Helical" evidence="2">
    <location>
        <begin position="67"/>
        <end position="90"/>
    </location>
</feature>
<organism evidence="3 4">
    <name type="scientific">Tectimicrobiota bacterium</name>
    <dbReference type="NCBI Taxonomy" id="2528274"/>
    <lineage>
        <taxon>Bacteria</taxon>
        <taxon>Pseudomonadati</taxon>
        <taxon>Nitrospinota/Tectimicrobiota group</taxon>
        <taxon>Candidatus Tectimicrobiota</taxon>
    </lineage>
</organism>
<gene>
    <name evidence="3" type="ORF">HYZ11_11125</name>
</gene>
<feature type="region of interest" description="Disordered" evidence="1">
    <location>
        <begin position="356"/>
        <end position="377"/>
    </location>
</feature>